<dbReference type="RefSeq" id="WP_211463146.1">
    <property type="nucleotide sequence ID" value="NZ_JAGSXH010000001.1"/>
</dbReference>
<reference evidence="2" key="1">
    <citation type="submission" date="2021-04" db="EMBL/GenBank/DDBJ databases">
        <title>Genome based classification of Actinospica acidithermotolerans sp. nov., an actinobacterium isolated from an Indonesian hot spring.</title>
        <authorList>
            <person name="Kusuma A.B."/>
            <person name="Putra K.E."/>
            <person name="Nafisah S."/>
            <person name="Loh J."/>
            <person name="Nouioui I."/>
            <person name="Goodfellow M."/>
        </authorList>
    </citation>
    <scope>NUCLEOTIDE SEQUENCE</scope>
    <source>
        <strain evidence="2">DSM 45618</strain>
    </source>
</reference>
<dbReference type="Proteomes" id="UP000677913">
    <property type="component" value="Unassembled WGS sequence"/>
</dbReference>
<dbReference type="Pfam" id="PF14019">
    <property type="entry name" value="DUF4235"/>
    <property type="match status" value="1"/>
</dbReference>
<gene>
    <name evidence="2" type="ORF">KGA66_00210</name>
</gene>
<organism evidence="2 3">
    <name type="scientific">Actinocrinis puniceicyclus</name>
    <dbReference type="NCBI Taxonomy" id="977794"/>
    <lineage>
        <taxon>Bacteria</taxon>
        <taxon>Bacillati</taxon>
        <taxon>Actinomycetota</taxon>
        <taxon>Actinomycetes</taxon>
        <taxon>Catenulisporales</taxon>
        <taxon>Actinospicaceae</taxon>
        <taxon>Actinocrinis</taxon>
    </lineage>
</organism>
<keyword evidence="1" id="KW-0472">Membrane</keyword>
<dbReference type="AlphaFoldDB" id="A0A8J8BAU5"/>
<comment type="caution">
    <text evidence="2">The sequence shown here is derived from an EMBL/GenBank/DDBJ whole genome shotgun (WGS) entry which is preliminary data.</text>
</comment>
<keyword evidence="1" id="KW-0812">Transmembrane</keyword>
<feature type="transmembrane region" description="Helical" evidence="1">
    <location>
        <begin position="6"/>
        <end position="27"/>
    </location>
</feature>
<evidence type="ECO:0000256" key="1">
    <source>
        <dbReference type="SAM" id="Phobius"/>
    </source>
</evidence>
<sequence>MNLSKAAYKPLSMAIGMGGGMVAGAVFKRVWRLVDHQREAPEPTDEDRGWREVLVASALQGTIFALVRAAVDRGGAAGVRRLTGTWPA</sequence>
<name>A0A8J8BAU5_9ACTN</name>
<keyword evidence="1" id="KW-1133">Transmembrane helix</keyword>
<proteinExistence type="predicted"/>
<dbReference type="InterPro" id="IPR025329">
    <property type="entry name" value="DUF4235"/>
</dbReference>
<keyword evidence="3" id="KW-1185">Reference proteome</keyword>
<evidence type="ECO:0000313" key="3">
    <source>
        <dbReference type="Proteomes" id="UP000677913"/>
    </source>
</evidence>
<accession>A0A8J8BAU5</accession>
<dbReference type="EMBL" id="JAGSXH010000001">
    <property type="protein sequence ID" value="MBS2961446.1"/>
    <property type="molecule type" value="Genomic_DNA"/>
</dbReference>
<evidence type="ECO:0000313" key="2">
    <source>
        <dbReference type="EMBL" id="MBS2961446.1"/>
    </source>
</evidence>
<protein>
    <submittedName>
        <fullName evidence="2">DUF4235 domain-containing protein</fullName>
    </submittedName>
</protein>